<dbReference type="EMBL" id="LGRX02004029">
    <property type="protein sequence ID" value="KAK3281103.1"/>
    <property type="molecule type" value="Genomic_DNA"/>
</dbReference>
<keyword evidence="2" id="KW-1185">Reference proteome</keyword>
<organism evidence="1 2">
    <name type="scientific">Cymbomonas tetramitiformis</name>
    <dbReference type="NCBI Taxonomy" id="36881"/>
    <lineage>
        <taxon>Eukaryota</taxon>
        <taxon>Viridiplantae</taxon>
        <taxon>Chlorophyta</taxon>
        <taxon>Pyramimonadophyceae</taxon>
        <taxon>Pyramimonadales</taxon>
        <taxon>Pyramimonadaceae</taxon>
        <taxon>Cymbomonas</taxon>
    </lineage>
</organism>
<evidence type="ECO:0000313" key="1">
    <source>
        <dbReference type="EMBL" id="KAK3281103.1"/>
    </source>
</evidence>
<sequence length="614" mass="67885">MDRVTFAEHFIKRYPEPEQVKLGVEIEIPGTWFNNMSAAEKRKSFTAVAVEYDNLKSFAGGNPAKNKFQAIRFQSDLWSTSNAQESFAALRVSLIANLQGALFDIAPLVAFSAFPENRHTGAALARWFKAVFKISKLRNESVSLFTLDGASNNKKALTILGIPGQICANHQLQRAVLIGLGLTGRKAKSKNAVMRWYRMSRKSRKLQGDIKCALTGQEDGICLEEPAVVQQDGEAAENMVSEAETSLAAGVLAFESSGASAGGHMEESESDADVELEVDDEDIVEANEAAGKEFSLAHRCIDSDDWLHNDILESVLTVPNDANERLQVHAGCGLDKTYVALKAVWISLTSPRVSVISGTGDSEKTETKAATSLPHEFKLFRKIASTEVSNRGLQLDRRTMLALRLNLSITTFPNGPIFQAKQGAYGILEVEYNRALRNRYNVMKQPSEPEVVVTKTSGADDSAWGAIEVREKKRSKNSLDSLMESLGEREEDHDEQATTMEATIGKEIELFAVLRRNAKENPAYRDSEGNFDLLIFWERNMHTLPVHAAVYRGEVGCAKGTSANIEQTFSAAGVFMADFHAHNISAPLFEAYMIIRGRGRIYVEWLMLNELMMS</sequence>
<proteinExistence type="predicted"/>
<dbReference type="Proteomes" id="UP001190700">
    <property type="component" value="Unassembled WGS sequence"/>
</dbReference>
<name>A0AAE0LDC2_9CHLO</name>
<comment type="caution">
    <text evidence="1">The sequence shown here is derived from an EMBL/GenBank/DDBJ whole genome shotgun (WGS) entry which is preliminary data.</text>
</comment>
<gene>
    <name evidence="1" type="ORF">CYMTET_11092</name>
</gene>
<protein>
    <submittedName>
        <fullName evidence="1">Uncharacterized protein</fullName>
    </submittedName>
</protein>
<dbReference type="AlphaFoldDB" id="A0AAE0LDC2"/>
<evidence type="ECO:0000313" key="2">
    <source>
        <dbReference type="Proteomes" id="UP001190700"/>
    </source>
</evidence>
<accession>A0AAE0LDC2</accession>
<reference evidence="1 2" key="1">
    <citation type="journal article" date="2015" name="Genome Biol. Evol.">
        <title>Comparative Genomics of a Bacterivorous Green Alga Reveals Evolutionary Causalities and Consequences of Phago-Mixotrophic Mode of Nutrition.</title>
        <authorList>
            <person name="Burns J.A."/>
            <person name="Paasch A."/>
            <person name="Narechania A."/>
            <person name="Kim E."/>
        </authorList>
    </citation>
    <scope>NUCLEOTIDE SEQUENCE [LARGE SCALE GENOMIC DNA]</scope>
    <source>
        <strain evidence="1 2">PLY_AMNH</strain>
    </source>
</reference>